<dbReference type="Gene3D" id="3.60.21.10">
    <property type="match status" value="1"/>
</dbReference>
<feature type="domain" description="Calcineurin-like phosphoesterase" evidence="2">
    <location>
        <begin position="7"/>
        <end position="132"/>
    </location>
</feature>
<dbReference type="Pfam" id="PF12850">
    <property type="entry name" value="Metallophos_2"/>
    <property type="match status" value="1"/>
</dbReference>
<gene>
    <name evidence="3" type="ORF">LCGC14_0343790</name>
</gene>
<reference evidence="3" key="1">
    <citation type="journal article" date="2015" name="Nature">
        <title>Complex archaea that bridge the gap between prokaryotes and eukaryotes.</title>
        <authorList>
            <person name="Spang A."/>
            <person name="Saw J.H."/>
            <person name="Jorgensen S.L."/>
            <person name="Zaremba-Niedzwiedzka K."/>
            <person name="Martijn J."/>
            <person name="Lind A.E."/>
            <person name="van Eijk R."/>
            <person name="Schleper C."/>
            <person name="Guy L."/>
            <person name="Ettema T.J."/>
        </authorList>
    </citation>
    <scope>NUCLEOTIDE SEQUENCE</scope>
</reference>
<name>A0A0F9W055_9ZZZZ</name>
<accession>A0A0F9W055</accession>
<dbReference type="InterPro" id="IPR024654">
    <property type="entry name" value="Calcineurin-like_PHP_lpxH"/>
</dbReference>
<dbReference type="AlphaFoldDB" id="A0A0F9W055"/>
<feature type="region of interest" description="Disordered" evidence="1">
    <location>
        <begin position="167"/>
        <end position="187"/>
    </location>
</feature>
<proteinExistence type="predicted"/>
<organism evidence="3">
    <name type="scientific">marine sediment metagenome</name>
    <dbReference type="NCBI Taxonomy" id="412755"/>
    <lineage>
        <taxon>unclassified sequences</taxon>
        <taxon>metagenomes</taxon>
        <taxon>ecological metagenomes</taxon>
    </lineage>
</organism>
<protein>
    <recommendedName>
        <fullName evidence="2">Calcineurin-like phosphoesterase domain-containing protein</fullName>
    </recommendedName>
</protein>
<evidence type="ECO:0000256" key="1">
    <source>
        <dbReference type="SAM" id="MobiDB-lite"/>
    </source>
</evidence>
<evidence type="ECO:0000313" key="3">
    <source>
        <dbReference type="EMBL" id="KKN79051.1"/>
    </source>
</evidence>
<dbReference type="SUPFAM" id="SSF56300">
    <property type="entry name" value="Metallo-dependent phosphatases"/>
    <property type="match status" value="1"/>
</dbReference>
<dbReference type="InterPro" id="IPR029052">
    <property type="entry name" value="Metallo-depent_PP-like"/>
</dbReference>
<dbReference type="EMBL" id="LAZR01000253">
    <property type="protein sequence ID" value="KKN79051.1"/>
    <property type="molecule type" value="Genomic_DNA"/>
</dbReference>
<comment type="caution">
    <text evidence="3">The sequence shown here is derived from an EMBL/GenBank/DDBJ whole genome shotgun (WGS) entry which is preliminary data.</text>
</comment>
<evidence type="ECO:0000259" key="2">
    <source>
        <dbReference type="Pfam" id="PF12850"/>
    </source>
</evidence>
<sequence>MPTFFTADTHFGHAGIIEMCGRPFRSIEEHDAALVAAWNWRVTTRDQVWFLGDFGKGPTEHLLKIFRKLNGSKHLVRGNHDKPGVSTWPWASVHDIANIKVDGQRLVLCHYPIASWAGAHGGAVHLHGHSHGRLQVPGLACDVGVDVWDYRPVTLAEIVPRLDCQEEPAAEPSAPGFCNGPGERGPR</sequence>